<comment type="caution">
    <text evidence="2">The sequence shown here is derived from an EMBL/GenBank/DDBJ whole genome shotgun (WGS) entry which is preliminary data.</text>
</comment>
<dbReference type="RefSeq" id="WP_261501924.1">
    <property type="nucleotide sequence ID" value="NZ_JAODYH010000011.1"/>
</dbReference>
<evidence type="ECO:0000313" key="3">
    <source>
        <dbReference type="Proteomes" id="UP001525968"/>
    </source>
</evidence>
<protein>
    <recommendedName>
        <fullName evidence="4">Lipoprotein</fullName>
    </recommendedName>
</protein>
<evidence type="ECO:0008006" key="4">
    <source>
        <dbReference type="Google" id="ProtNLM"/>
    </source>
</evidence>
<sequence>MSQKISYLAVALLGTVTTLVSVSSAACSLQPTDPVRIKQMMAKEIAFRLGTSPQRIPLAAISQPELHTPYPLGADCSGLATYHHSAGFRLGEVSQSESRPRPWPHPRPWPYPFPYPPPSSGTQCSFEGVAVVLGYGYSSPVAVHFERKCRVP</sequence>
<gene>
    <name evidence="2" type="ORF">N0K08_18775</name>
</gene>
<proteinExistence type="predicted"/>
<dbReference type="PROSITE" id="PS51257">
    <property type="entry name" value="PROKAR_LIPOPROTEIN"/>
    <property type="match status" value="1"/>
</dbReference>
<organism evidence="2 3">
    <name type="scientific">Acidovorax bellezanensis</name>
    <dbReference type="NCBI Taxonomy" id="2976702"/>
    <lineage>
        <taxon>Bacteria</taxon>
        <taxon>Pseudomonadati</taxon>
        <taxon>Pseudomonadota</taxon>
        <taxon>Betaproteobacteria</taxon>
        <taxon>Burkholderiales</taxon>
        <taxon>Comamonadaceae</taxon>
        <taxon>Acidovorax</taxon>
    </lineage>
</organism>
<evidence type="ECO:0000313" key="2">
    <source>
        <dbReference type="EMBL" id="MCT9812680.1"/>
    </source>
</evidence>
<dbReference type="Proteomes" id="UP001525968">
    <property type="component" value="Unassembled WGS sequence"/>
</dbReference>
<keyword evidence="1" id="KW-0732">Signal</keyword>
<evidence type="ECO:0000256" key="1">
    <source>
        <dbReference type="SAM" id="SignalP"/>
    </source>
</evidence>
<accession>A0ABT2PQD6</accession>
<keyword evidence="3" id="KW-1185">Reference proteome</keyword>
<feature type="chain" id="PRO_5046703341" description="Lipoprotein" evidence="1">
    <location>
        <begin position="26"/>
        <end position="152"/>
    </location>
</feature>
<name>A0ABT2PQD6_9BURK</name>
<dbReference type="EMBL" id="JAODYH010000011">
    <property type="protein sequence ID" value="MCT9812680.1"/>
    <property type="molecule type" value="Genomic_DNA"/>
</dbReference>
<feature type="signal peptide" evidence="1">
    <location>
        <begin position="1"/>
        <end position="25"/>
    </location>
</feature>
<reference evidence="2 3" key="1">
    <citation type="submission" date="2022-09" db="EMBL/GenBank/DDBJ databases">
        <title>Draft genome of isolate Be4.</title>
        <authorList>
            <person name="Sanchez-Castro I."/>
            <person name="Martinez-Rodriguez P."/>
            <person name="Descostes M."/>
            <person name="Merroun M."/>
        </authorList>
    </citation>
    <scope>NUCLEOTIDE SEQUENCE [LARGE SCALE GENOMIC DNA]</scope>
    <source>
        <strain evidence="2 3">Be4</strain>
    </source>
</reference>